<evidence type="ECO:0000313" key="1">
    <source>
        <dbReference type="EMBL" id="KAB5590023.1"/>
    </source>
</evidence>
<proteinExistence type="predicted"/>
<name>A0A5N5QES9_9AGAM</name>
<protein>
    <recommendedName>
        <fullName evidence="3">SnoaL-like domain-containing protein</fullName>
    </recommendedName>
</protein>
<dbReference type="Proteomes" id="UP000383932">
    <property type="component" value="Unassembled WGS sequence"/>
</dbReference>
<dbReference type="EMBL" id="SSOP01000206">
    <property type="protein sequence ID" value="KAB5590023.1"/>
    <property type="molecule type" value="Genomic_DNA"/>
</dbReference>
<organism evidence="1 2">
    <name type="scientific">Ceratobasidium theobromae</name>
    <dbReference type="NCBI Taxonomy" id="1582974"/>
    <lineage>
        <taxon>Eukaryota</taxon>
        <taxon>Fungi</taxon>
        <taxon>Dikarya</taxon>
        <taxon>Basidiomycota</taxon>
        <taxon>Agaricomycotina</taxon>
        <taxon>Agaricomycetes</taxon>
        <taxon>Cantharellales</taxon>
        <taxon>Ceratobasidiaceae</taxon>
        <taxon>Ceratobasidium</taxon>
    </lineage>
</organism>
<reference evidence="1 2" key="1">
    <citation type="journal article" date="2019" name="Fungal Biol. Biotechnol.">
        <title>Draft genome sequence of fastidious pathogen Ceratobasidium theobromae, which causes vascular-streak dieback in Theobroma cacao.</title>
        <authorList>
            <person name="Ali S.S."/>
            <person name="Asman A."/>
            <person name="Shao J."/>
            <person name="Firmansyah A.P."/>
            <person name="Susilo A.W."/>
            <person name="Rosmana A."/>
            <person name="McMahon P."/>
            <person name="Junaid M."/>
            <person name="Guest D."/>
            <person name="Kheng T.Y."/>
            <person name="Meinhardt L.W."/>
            <person name="Bailey B.A."/>
        </authorList>
    </citation>
    <scope>NUCLEOTIDE SEQUENCE [LARGE SCALE GENOMIC DNA]</scope>
    <source>
        <strain evidence="1 2">CT2</strain>
    </source>
</reference>
<evidence type="ECO:0000313" key="2">
    <source>
        <dbReference type="Proteomes" id="UP000383932"/>
    </source>
</evidence>
<accession>A0A5N5QES9</accession>
<dbReference type="InterPro" id="IPR032710">
    <property type="entry name" value="NTF2-like_dom_sf"/>
</dbReference>
<gene>
    <name evidence="1" type="ORF">CTheo_6548</name>
</gene>
<keyword evidence="2" id="KW-1185">Reference proteome</keyword>
<dbReference type="AlphaFoldDB" id="A0A5N5QES9"/>
<evidence type="ECO:0008006" key="3">
    <source>
        <dbReference type="Google" id="ProtNLM"/>
    </source>
</evidence>
<dbReference type="SUPFAM" id="SSF54427">
    <property type="entry name" value="NTF2-like"/>
    <property type="match status" value="1"/>
</dbReference>
<dbReference type="OrthoDB" id="9983368at2759"/>
<sequence>MVSSITQISAPGLSEEQLQWERAWLQEFNTTSDSLDWLKWEKYWDNNAFLQFGNHRVEGKEDIAKYFHEQLGVLEFMQHSITRHSFDTPLGLIYQSADVIYKVKGDPQRRAIHTSGIGVIHKRVGSQVLTGLEIFIDKEAIAAIVQEVLTSK</sequence>
<comment type="caution">
    <text evidence="1">The sequence shown here is derived from an EMBL/GenBank/DDBJ whole genome shotgun (WGS) entry which is preliminary data.</text>
</comment>